<dbReference type="PRINTS" id="PR00437">
    <property type="entry name" value="SMALLCYTKCXC"/>
</dbReference>
<dbReference type="InterPro" id="IPR018048">
    <property type="entry name" value="Chemokine_CXC_CS"/>
</dbReference>
<dbReference type="InterPro" id="IPR001089">
    <property type="entry name" value="Chemokine_CXC"/>
</dbReference>
<dbReference type="SUPFAM" id="SSF54117">
    <property type="entry name" value="Interleukin 8-like chemokines"/>
    <property type="match status" value="1"/>
</dbReference>
<comment type="subcellular location">
    <subcellularLocation>
        <location evidence="1 6">Secreted</location>
    </subcellularLocation>
</comment>
<accession>A0A8S4C0H2</accession>
<keyword evidence="3 6" id="KW-0202">Cytokine</keyword>
<comment type="caution">
    <text evidence="9">The sequence shown here is derived from an EMBL/GenBank/DDBJ whole genome shotgun (WGS) entry which is preliminary data.</text>
</comment>
<keyword evidence="6" id="KW-0145">Chemotaxis</keyword>
<protein>
    <recommendedName>
        <fullName evidence="6">C-X-C motif chemokine</fullName>
    </recommendedName>
</protein>
<gene>
    <name evidence="9" type="ORF">MMEN_LOCUS22211</name>
</gene>
<dbReference type="GO" id="GO:0006955">
    <property type="term" value="P:immune response"/>
    <property type="evidence" value="ECO:0007669"/>
    <property type="project" value="InterPro"/>
</dbReference>
<dbReference type="InterPro" id="IPR033899">
    <property type="entry name" value="CXC_Chemokine_domain"/>
</dbReference>
<evidence type="ECO:0000256" key="5">
    <source>
        <dbReference type="ARBA" id="ARBA00023157"/>
    </source>
</evidence>
<dbReference type="OrthoDB" id="9948647at2759"/>
<organism evidence="9 10">
    <name type="scientific">Menidia menidia</name>
    <name type="common">Atlantic silverside</name>
    <dbReference type="NCBI Taxonomy" id="238744"/>
    <lineage>
        <taxon>Eukaryota</taxon>
        <taxon>Metazoa</taxon>
        <taxon>Chordata</taxon>
        <taxon>Craniata</taxon>
        <taxon>Vertebrata</taxon>
        <taxon>Euteleostomi</taxon>
        <taxon>Actinopterygii</taxon>
        <taxon>Neopterygii</taxon>
        <taxon>Teleostei</taxon>
        <taxon>Neoteleostei</taxon>
        <taxon>Acanthomorphata</taxon>
        <taxon>Ovalentaria</taxon>
        <taxon>Atherinomorphae</taxon>
        <taxon>Atheriniformes</taxon>
        <taxon>Atherinopsidae</taxon>
        <taxon>Menidiinae</taxon>
        <taxon>Menidia</taxon>
    </lineage>
</organism>
<feature type="chain" id="PRO_5035963612" description="C-X-C motif chemokine" evidence="6">
    <location>
        <begin position="20"/>
        <end position="113"/>
    </location>
</feature>
<dbReference type="CDD" id="cd00273">
    <property type="entry name" value="Chemokine_CXC"/>
    <property type="match status" value="1"/>
</dbReference>
<feature type="signal peptide" evidence="6">
    <location>
        <begin position="1"/>
        <end position="19"/>
    </location>
</feature>
<evidence type="ECO:0000256" key="7">
    <source>
        <dbReference type="SAM" id="MobiDB-lite"/>
    </source>
</evidence>
<dbReference type="SMART" id="SM00199">
    <property type="entry name" value="SCY"/>
    <property type="match status" value="1"/>
</dbReference>
<comment type="similarity">
    <text evidence="2 6">Belongs to the intercrine alpha (chemokine CxC) family.</text>
</comment>
<feature type="region of interest" description="Disordered" evidence="7">
    <location>
        <begin position="92"/>
        <end position="113"/>
    </location>
</feature>
<dbReference type="PROSITE" id="PS00471">
    <property type="entry name" value="SMALL_CYTOKINES_CXC"/>
    <property type="match status" value="1"/>
</dbReference>
<keyword evidence="10" id="KW-1185">Reference proteome</keyword>
<name>A0A8S4C0H2_9TELE</name>
<evidence type="ECO:0000256" key="1">
    <source>
        <dbReference type="ARBA" id="ARBA00004613"/>
    </source>
</evidence>
<keyword evidence="5" id="KW-1015">Disulfide bond</keyword>
<dbReference type="GO" id="GO:0006952">
    <property type="term" value="P:defense response"/>
    <property type="evidence" value="ECO:0007669"/>
    <property type="project" value="InterPro"/>
</dbReference>
<evidence type="ECO:0000256" key="3">
    <source>
        <dbReference type="ARBA" id="ARBA00022514"/>
    </source>
</evidence>
<dbReference type="Proteomes" id="UP000677803">
    <property type="component" value="Unassembled WGS sequence"/>
</dbReference>
<keyword evidence="6" id="KW-0732">Signal</keyword>
<feature type="compositionally biased region" description="Low complexity" evidence="7">
    <location>
        <begin position="92"/>
        <end position="103"/>
    </location>
</feature>
<feature type="compositionally biased region" description="Polar residues" evidence="7">
    <location>
        <begin position="104"/>
        <end position="113"/>
    </location>
</feature>
<proteinExistence type="inferred from homology"/>
<dbReference type="AlphaFoldDB" id="A0A8S4C0H2"/>
<feature type="domain" description="Chemokine interleukin-8-like" evidence="8">
    <location>
        <begin position="22"/>
        <end position="82"/>
    </location>
</feature>
<dbReference type="EMBL" id="CAJRST010041111">
    <property type="protein sequence ID" value="CAG6022026.1"/>
    <property type="molecule type" value="Genomic_DNA"/>
</dbReference>
<keyword evidence="4 6" id="KW-0964">Secreted</keyword>
<evidence type="ECO:0000259" key="8">
    <source>
        <dbReference type="SMART" id="SM00199"/>
    </source>
</evidence>
<dbReference type="InterPro" id="IPR039809">
    <property type="entry name" value="Chemokine_b/g/d"/>
</dbReference>
<dbReference type="PANTHER" id="PTHR12015">
    <property type="entry name" value="SMALL INDUCIBLE CYTOKINE A"/>
    <property type="match status" value="1"/>
</dbReference>
<evidence type="ECO:0000313" key="9">
    <source>
        <dbReference type="EMBL" id="CAG6022026.1"/>
    </source>
</evidence>
<dbReference type="InterPro" id="IPR036048">
    <property type="entry name" value="Interleukin_8-like_sf"/>
</dbReference>
<evidence type="ECO:0000256" key="4">
    <source>
        <dbReference type="ARBA" id="ARBA00022525"/>
    </source>
</evidence>
<evidence type="ECO:0000313" key="10">
    <source>
        <dbReference type="Proteomes" id="UP000677803"/>
    </source>
</evidence>
<dbReference type="InterPro" id="IPR001811">
    <property type="entry name" value="Chemokine_IL8-like_dom"/>
</dbReference>
<dbReference type="Gene3D" id="2.40.50.40">
    <property type="match status" value="1"/>
</dbReference>
<evidence type="ECO:0000256" key="2">
    <source>
        <dbReference type="ARBA" id="ARBA00010665"/>
    </source>
</evidence>
<dbReference type="GO" id="GO:0008009">
    <property type="term" value="F:chemokine activity"/>
    <property type="evidence" value="ECO:0007669"/>
    <property type="project" value="InterPro"/>
</dbReference>
<dbReference type="GO" id="GO:0005615">
    <property type="term" value="C:extracellular space"/>
    <property type="evidence" value="ECO:0007669"/>
    <property type="project" value="UniProtKB-UniRule"/>
</dbReference>
<sequence>MNSALRFVLLLVSVGLCASAAIKNCRCIKMSKSVNPALIVQLKDYPASSFCSRQQVIVTLKNKSQTCLDPRESFTKLLLKTHKQQLAARAKLRAASSSPSRAPETTSAVAMTS</sequence>
<reference evidence="9" key="1">
    <citation type="submission" date="2021-05" db="EMBL/GenBank/DDBJ databases">
        <authorList>
            <person name="Tigano A."/>
        </authorList>
    </citation>
    <scope>NUCLEOTIDE SEQUENCE</scope>
</reference>
<evidence type="ECO:0000256" key="6">
    <source>
        <dbReference type="RuleBase" id="RU361149"/>
    </source>
</evidence>
<dbReference type="Pfam" id="PF00048">
    <property type="entry name" value="IL8"/>
    <property type="match status" value="1"/>
</dbReference>